<dbReference type="AlphaFoldDB" id="A0A2W5ZF62"/>
<dbReference type="Gene3D" id="3.40.50.2300">
    <property type="match status" value="2"/>
</dbReference>
<evidence type="ECO:0000259" key="2">
    <source>
        <dbReference type="Pfam" id="PF13407"/>
    </source>
</evidence>
<comment type="subcellular location">
    <subcellularLocation>
        <location evidence="1">Cell envelope</location>
    </subcellularLocation>
</comment>
<dbReference type="Pfam" id="PF13407">
    <property type="entry name" value="Peripla_BP_4"/>
    <property type="match status" value="1"/>
</dbReference>
<evidence type="ECO:0000256" key="1">
    <source>
        <dbReference type="ARBA" id="ARBA00004196"/>
    </source>
</evidence>
<dbReference type="EMBL" id="QHBU01000011">
    <property type="protein sequence ID" value="PZR84100.1"/>
    <property type="molecule type" value="Genomic_DNA"/>
</dbReference>
<dbReference type="InterPro" id="IPR028082">
    <property type="entry name" value="Peripla_BP_I"/>
</dbReference>
<protein>
    <submittedName>
        <fullName evidence="3">Rhamnose ABC transporter substrate-binding protein</fullName>
    </submittedName>
</protein>
<sequence length="308" mass="31748">MKKGLKVFVIPKNLGNNYFTVADSAKTGGALAALQTLGESGNETSGSAATSASQLPAIQAAIAKGANALIVSATDPTALCPTLKQAMARGITVVTYDSDAPACRTLFVNQAATAAIGTSEVDLLAKDIHGTGEIGIVSAAASAPNQNTWIGYMKQELKKYPKMKLVSTVYGNDDPTTATQVTSGLLQHYPHLAGIISPTTVGIVAAAGVLDTSQYRGKVALTGLGTPLSMKKFVVDGTVKTFELWDPAKLGYLAAYAAVNLASKKITTASGQSFTAGKLGTFKVGTGNSILLGPPQVFDKANISKFNF</sequence>
<dbReference type="GO" id="GO:0030288">
    <property type="term" value="C:outer membrane-bounded periplasmic space"/>
    <property type="evidence" value="ECO:0007669"/>
    <property type="project" value="TreeGrafter"/>
</dbReference>
<dbReference type="Proteomes" id="UP000248724">
    <property type="component" value="Unassembled WGS sequence"/>
</dbReference>
<gene>
    <name evidence="3" type="ORF">DLM65_00580</name>
</gene>
<organism evidence="3 4">
    <name type="scientific">Candidatus Aeolococcus gillhamiae</name>
    <dbReference type="NCBI Taxonomy" id="3127015"/>
    <lineage>
        <taxon>Bacteria</taxon>
        <taxon>Bacillati</taxon>
        <taxon>Candidatus Dormiibacterota</taxon>
        <taxon>Candidatus Dormibacteria</taxon>
        <taxon>Candidatus Aeolococcales</taxon>
        <taxon>Candidatus Aeolococcaceae</taxon>
        <taxon>Candidatus Aeolococcus</taxon>
    </lineage>
</organism>
<dbReference type="PANTHER" id="PTHR30036">
    <property type="entry name" value="D-XYLOSE-BINDING PERIPLASMIC PROTEIN"/>
    <property type="match status" value="1"/>
</dbReference>
<proteinExistence type="predicted"/>
<evidence type="ECO:0000313" key="3">
    <source>
        <dbReference type="EMBL" id="PZR84100.1"/>
    </source>
</evidence>
<accession>A0A2W5ZF62</accession>
<dbReference type="InterPro" id="IPR025997">
    <property type="entry name" value="SBP_2_dom"/>
</dbReference>
<reference evidence="3 4" key="1">
    <citation type="journal article" date="2017" name="Nature">
        <title>Atmospheric trace gases support primary production in Antarctic desert surface soil.</title>
        <authorList>
            <person name="Ji M."/>
            <person name="Greening C."/>
            <person name="Vanwonterghem I."/>
            <person name="Carere C.R."/>
            <person name="Bay S.K."/>
            <person name="Steen J.A."/>
            <person name="Montgomery K."/>
            <person name="Lines T."/>
            <person name="Beardall J."/>
            <person name="van Dorst J."/>
            <person name="Snape I."/>
            <person name="Stott M.B."/>
            <person name="Hugenholtz P."/>
            <person name="Ferrari B.C."/>
        </authorList>
    </citation>
    <scope>NUCLEOTIDE SEQUENCE [LARGE SCALE GENOMIC DNA]</scope>
    <source>
        <strain evidence="3">RRmetagenome_bin12</strain>
    </source>
</reference>
<name>A0A2W5ZF62_9BACT</name>
<dbReference type="SUPFAM" id="SSF53822">
    <property type="entry name" value="Periplasmic binding protein-like I"/>
    <property type="match status" value="1"/>
</dbReference>
<dbReference type="GO" id="GO:0030246">
    <property type="term" value="F:carbohydrate binding"/>
    <property type="evidence" value="ECO:0007669"/>
    <property type="project" value="TreeGrafter"/>
</dbReference>
<dbReference type="InterPro" id="IPR050555">
    <property type="entry name" value="Bact_Solute-Bind_Prot2"/>
</dbReference>
<evidence type="ECO:0000313" key="4">
    <source>
        <dbReference type="Proteomes" id="UP000248724"/>
    </source>
</evidence>
<dbReference type="PANTHER" id="PTHR30036:SF8">
    <property type="entry name" value="ABC-TYPE SUGAR TRANSPORT SYSTEM PERIPLASMIC COMPONENT-LIKE PROTEIN"/>
    <property type="match status" value="1"/>
</dbReference>
<feature type="domain" description="Periplasmic binding protein" evidence="2">
    <location>
        <begin position="8"/>
        <end position="265"/>
    </location>
</feature>
<comment type="caution">
    <text evidence="3">The sequence shown here is derived from an EMBL/GenBank/DDBJ whole genome shotgun (WGS) entry which is preliminary data.</text>
</comment>